<dbReference type="Proteomes" id="UP000270094">
    <property type="component" value="Unassembled WGS sequence"/>
</dbReference>
<dbReference type="EMBL" id="UYYB01117018">
    <property type="protein sequence ID" value="VDM82314.1"/>
    <property type="molecule type" value="Genomic_DNA"/>
</dbReference>
<keyword evidence="1" id="KW-0812">Transmembrane</keyword>
<protein>
    <submittedName>
        <fullName evidence="2">Uncharacterized protein</fullName>
    </submittedName>
</protein>
<organism evidence="2 3">
    <name type="scientific">Strongylus vulgaris</name>
    <name type="common">Blood worm</name>
    <dbReference type="NCBI Taxonomy" id="40348"/>
    <lineage>
        <taxon>Eukaryota</taxon>
        <taxon>Metazoa</taxon>
        <taxon>Ecdysozoa</taxon>
        <taxon>Nematoda</taxon>
        <taxon>Chromadorea</taxon>
        <taxon>Rhabditida</taxon>
        <taxon>Rhabditina</taxon>
        <taxon>Rhabditomorpha</taxon>
        <taxon>Strongyloidea</taxon>
        <taxon>Strongylidae</taxon>
        <taxon>Strongylus</taxon>
    </lineage>
</organism>
<evidence type="ECO:0000313" key="3">
    <source>
        <dbReference type="Proteomes" id="UP000270094"/>
    </source>
</evidence>
<evidence type="ECO:0000256" key="1">
    <source>
        <dbReference type="SAM" id="Phobius"/>
    </source>
</evidence>
<keyword evidence="1" id="KW-0472">Membrane</keyword>
<keyword evidence="3" id="KW-1185">Reference proteome</keyword>
<dbReference type="AlphaFoldDB" id="A0A3P7JU15"/>
<feature type="transmembrane region" description="Helical" evidence="1">
    <location>
        <begin position="80"/>
        <end position="100"/>
    </location>
</feature>
<keyword evidence="1" id="KW-1133">Transmembrane helix</keyword>
<sequence>MEYLTVAVVNTRYLTAPIIVSQTIGRSGPSAATVITADFLSTCTDCAIILRTTLANQPSGEPSSERVVENRRGTHTAESLFLACGLSALIALVIGSFVTYRVTRARVLAEAHHSASSTSGSDYDSFGRARLTRHDSLTTAAKIEHVYGGPPKTSVDASSLVLTMPPAMTMSQHGSGVNTP</sequence>
<feature type="non-terminal residue" evidence="2">
    <location>
        <position position="180"/>
    </location>
</feature>
<gene>
    <name evidence="2" type="ORF">SVUK_LOCUS17312</name>
</gene>
<dbReference type="OrthoDB" id="9988752at2759"/>
<accession>A0A3P7JU15</accession>
<proteinExistence type="predicted"/>
<name>A0A3P7JU15_STRVU</name>
<reference evidence="2 3" key="1">
    <citation type="submission" date="2018-11" db="EMBL/GenBank/DDBJ databases">
        <authorList>
            <consortium name="Pathogen Informatics"/>
        </authorList>
    </citation>
    <scope>NUCLEOTIDE SEQUENCE [LARGE SCALE GENOMIC DNA]</scope>
</reference>
<evidence type="ECO:0000313" key="2">
    <source>
        <dbReference type="EMBL" id="VDM82314.1"/>
    </source>
</evidence>